<reference evidence="1" key="1">
    <citation type="journal article" date="2014" name="Front. Microbiol.">
        <title>High frequency of phylogenetically diverse reductive dehalogenase-homologous genes in deep subseafloor sedimentary metagenomes.</title>
        <authorList>
            <person name="Kawai M."/>
            <person name="Futagami T."/>
            <person name="Toyoda A."/>
            <person name="Takaki Y."/>
            <person name="Nishi S."/>
            <person name="Hori S."/>
            <person name="Arai W."/>
            <person name="Tsubouchi T."/>
            <person name="Morono Y."/>
            <person name="Uchiyama I."/>
            <person name="Ito T."/>
            <person name="Fujiyama A."/>
            <person name="Inagaki F."/>
            <person name="Takami H."/>
        </authorList>
    </citation>
    <scope>NUCLEOTIDE SEQUENCE</scope>
    <source>
        <strain evidence="1">Expedition CK06-06</strain>
    </source>
</reference>
<proteinExistence type="predicted"/>
<dbReference type="AlphaFoldDB" id="X0WSR1"/>
<protein>
    <submittedName>
        <fullName evidence="1">Uncharacterized protein</fullName>
    </submittedName>
</protein>
<dbReference type="EMBL" id="BARS01045523">
    <property type="protein sequence ID" value="GAG33710.1"/>
    <property type="molecule type" value="Genomic_DNA"/>
</dbReference>
<sequence>KLLVYLESVQVNKEERFDREKLTSGEELIMNRWIEEGLIKVGRLHLEQSNIRGRNKRVKFLRPELWGIAWAFRKEMSERFGYPWKIETVKEKSDD</sequence>
<evidence type="ECO:0000313" key="1">
    <source>
        <dbReference type="EMBL" id="GAG33710.1"/>
    </source>
</evidence>
<organism evidence="1">
    <name type="scientific">marine sediment metagenome</name>
    <dbReference type="NCBI Taxonomy" id="412755"/>
    <lineage>
        <taxon>unclassified sequences</taxon>
        <taxon>metagenomes</taxon>
        <taxon>ecological metagenomes</taxon>
    </lineage>
</organism>
<name>X0WSR1_9ZZZZ</name>
<accession>X0WSR1</accession>
<comment type="caution">
    <text evidence="1">The sequence shown here is derived from an EMBL/GenBank/DDBJ whole genome shotgun (WGS) entry which is preliminary data.</text>
</comment>
<feature type="non-terminal residue" evidence="1">
    <location>
        <position position="1"/>
    </location>
</feature>
<gene>
    <name evidence="1" type="ORF">S01H1_68643</name>
</gene>